<keyword evidence="6 8" id="KW-0472">Membrane</keyword>
<organism evidence="10 11">
    <name type="scientific">Rhizoctonia solani</name>
    <dbReference type="NCBI Taxonomy" id="456999"/>
    <lineage>
        <taxon>Eukaryota</taxon>
        <taxon>Fungi</taxon>
        <taxon>Dikarya</taxon>
        <taxon>Basidiomycota</taxon>
        <taxon>Agaricomycotina</taxon>
        <taxon>Agaricomycetes</taxon>
        <taxon>Cantharellales</taxon>
        <taxon>Ceratobasidiaceae</taxon>
        <taxon>Rhizoctonia</taxon>
    </lineage>
</organism>
<dbReference type="GO" id="GO:0010945">
    <property type="term" value="F:coenzyme A diphosphatase activity"/>
    <property type="evidence" value="ECO:0007669"/>
    <property type="project" value="InterPro"/>
</dbReference>
<keyword evidence="2" id="KW-0813">Transport</keyword>
<dbReference type="InterPro" id="IPR036259">
    <property type="entry name" value="MFS_trans_sf"/>
</dbReference>
<feature type="transmembrane region" description="Helical" evidence="8">
    <location>
        <begin position="277"/>
        <end position="299"/>
    </location>
</feature>
<feature type="transmembrane region" description="Helical" evidence="8">
    <location>
        <begin position="41"/>
        <end position="58"/>
    </location>
</feature>
<dbReference type="EMBL" id="CAJMXA010001361">
    <property type="protein sequence ID" value="CAE6458987.1"/>
    <property type="molecule type" value="Genomic_DNA"/>
</dbReference>
<feature type="transmembrane region" description="Helical" evidence="8">
    <location>
        <begin position="724"/>
        <end position="747"/>
    </location>
</feature>
<feature type="transmembrane region" description="Helical" evidence="8">
    <location>
        <begin position="492"/>
        <end position="511"/>
    </location>
</feature>
<gene>
    <name evidence="10" type="ORF">RDB_LOCUS59459</name>
</gene>
<dbReference type="GO" id="GO:0005789">
    <property type="term" value="C:endoplasmic reticulum membrane"/>
    <property type="evidence" value="ECO:0007669"/>
    <property type="project" value="UniProtKB-SubCell"/>
</dbReference>
<protein>
    <recommendedName>
        <fullName evidence="9">Major facilitator superfamily (MFS) profile domain-containing protein</fullName>
    </recommendedName>
</protein>
<evidence type="ECO:0000256" key="1">
    <source>
        <dbReference type="ARBA" id="ARBA00004477"/>
    </source>
</evidence>
<feature type="transmembrane region" description="Helical" evidence="8">
    <location>
        <begin position="344"/>
        <end position="364"/>
    </location>
</feature>
<feature type="transmembrane region" description="Helical" evidence="8">
    <location>
        <begin position="78"/>
        <end position="100"/>
    </location>
</feature>
<reference evidence="10" key="1">
    <citation type="submission" date="2021-01" db="EMBL/GenBank/DDBJ databases">
        <authorList>
            <person name="Kaushik A."/>
        </authorList>
    </citation>
    <scope>NUCLEOTIDE SEQUENCE</scope>
    <source>
        <strain evidence="10">AG6-10EEA</strain>
    </source>
</reference>
<evidence type="ECO:0000313" key="11">
    <source>
        <dbReference type="Proteomes" id="UP000663853"/>
    </source>
</evidence>
<evidence type="ECO:0000256" key="5">
    <source>
        <dbReference type="ARBA" id="ARBA00022989"/>
    </source>
</evidence>
<dbReference type="FunFam" id="1.20.1250.20:FF:000188">
    <property type="entry name" value="MFS general substrate transporter"/>
    <property type="match status" value="1"/>
</dbReference>
<evidence type="ECO:0000313" key="10">
    <source>
        <dbReference type="EMBL" id="CAE6458987.1"/>
    </source>
</evidence>
<feature type="transmembrane region" description="Helical" evidence="8">
    <location>
        <begin position="171"/>
        <end position="193"/>
    </location>
</feature>
<keyword evidence="5 8" id="KW-1133">Transmembrane helix</keyword>
<evidence type="ECO:0000256" key="4">
    <source>
        <dbReference type="ARBA" id="ARBA00022824"/>
    </source>
</evidence>
<feature type="transmembrane region" description="Helical" evidence="8">
    <location>
        <begin position="112"/>
        <end position="130"/>
    </location>
</feature>
<keyword evidence="3 8" id="KW-0812">Transmembrane</keyword>
<feature type="transmembrane region" description="Helical" evidence="8">
    <location>
        <begin position="754"/>
        <end position="774"/>
    </location>
</feature>
<feature type="transmembrane region" description="Helical" evidence="8">
    <location>
        <begin position="579"/>
        <end position="599"/>
    </location>
</feature>
<feature type="transmembrane region" description="Helical" evidence="8">
    <location>
        <begin position="205"/>
        <end position="228"/>
    </location>
</feature>
<dbReference type="InterPro" id="IPR020846">
    <property type="entry name" value="MFS_dom"/>
</dbReference>
<evidence type="ECO:0000256" key="2">
    <source>
        <dbReference type="ARBA" id="ARBA00022448"/>
    </source>
</evidence>
<keyword evidence="4" id="KW-0256">Endoplasmic reticulum</keyword>
<dbReference type="InterPro" id="IPR011701">
    <property type="entry name" value="MFS"/>
</dbReference>
<sequence length="792" mass="86363">MESEKVQITTIENTSVKSLSSDPQPKVPWGEEEERRLIRKLDWRILPVVIILYLANFIDRTNVGNAKVAGLEKDIGLVGYQYNIGLSIFYITYALSEVPSNLLLKRVGADKWISILVTGFGLVCFCTTFIKNFAGFMVIRALLGLWEGGMMPGVAFYLSTYYKRHELVFRIGIFVSASSMSGAFGGLLASALLKIPQLKGIPSGAWRNIFLVEGAITMALGLSAFYFLPGPAEKTKFLNERERMIAVQRLKQDGDDGNTAGSQAVKGDSWWRAFKSLNTWICAICFLLNNMTVQGISLFMPTLMKGMGYSTIQSQLRTVPPYVVASVFSIGIAYGSFRSGRRGMWLLFIVPLVITGLAILLGTSNAQANYAGVFLIAMGAFPQGPILLSWATNNSAPNTVRAVSSALVVAVGTMGPIVTSWVYLPSDSPRYPIANSVQLGAQAAFFILVATPSRRRSGGSPRSKPESARSRSPVPNAALAPQATSPLLLHRFLVLSLLAALVGGGTIYSILNNTYLDTSDPLLARLPHPAAETSYFARKSNIFNQLFVKKAWGWTTGAFFALWLTGPGHLRKPGRVAEWAIATGIWAIFTMWFFGPSLFHRFAAFSGAQCVVHLPPSPDATSNIVNVPAEFCLQHLPVSPVTHPALFASDFIASRLSSTHSLDPKWRAIPRLYSGHDISGHMFLLTMSIFFLAEQISLSLPLLYPSLEPVPGTVQHRASFLHEIVVKASTALLGIWFLMTLTTAVYFHTPFEKATGFLAGLIAAYIIKLPIPILSRAPPPAPPVVPLGKPEI</sequence>
<evidence type="ECO:0000256" key="7">
    <source>
        <dbReference type="SAM" id="MobiDB-lite"/>
    </source>
</evidence>
<dbReference type="AlphaFoldDB" id="A0A8H3GKP9"/>
<evidence type="ECO:0000256" key="3">
    <source>
        <dbReference type="ARBA" id="ARBA00022692"/>
    </source>
</evidence>
<evidence type="ECO:0000259" key="9">
    <source>
        <dbReference type="PROSITE" id="PS50850"/>
    </source>
</evidence>
<evidence type="ECO:0000256" key="6">
    <source>
        <dbReference type="ARBA" id="ARBA00023136"/>
    </source>
</evidence>
<feature type="transmembrane region" description="Helical" evidence="8">
    <location>
        <begin position="136"/>
        <end position="159"/>
    </location>
</feature>
<feature type="transmembrane region" description="Helical" evidence="8">
    <location>
        <begin position="319"/>
        <end position="337"/>
    </location>
</feature>
<feature type="region of interest" description="Disordered" evidence="7">
    <location>
        <begin position="454"/>
        <end position="477"/>
    </location>
</feature>
<dbReference type="PANTHER" id="PTHR43791">
    <property type="entry name" value="PERMEASE-RELATED"/>
    <property type="match status" value="1"/>
</dbReference>
<dbReference type="GO" id="GO:0019915">
    <property type="term" value="P:lipid storage"/>
    <property type="evidence" value="ECO:0007669"/>
    <property type="project" value="InterPro"/>
</dbReference>
<comment type="caution">
    <text evidence="10">The sequence shown here is derived from an EMBL/GenBank/DDBJ whole genome shotgun (WGS) entry which is preliminary data.</text>
</comment>
<dbReference type="PANTHER" id="PTHR43791:SF53">
    <property type="entry name" value="MAJOR FACILITATOR SUPERFAMILY (MFS) PROFILE DOMAIN-CONTAINING PROTEIN"/>
    <property type="match status" value="1"/>
</dbReference>
<evidence type="ECO:0000256" key="8">
    <source>
        <dbReference type="SAM" id="Phobius"/>
    </source>
</evidence>
<feature type="transmembrane region" description="Helical" evidence="8">
    <location>
        <begin position="682"/>
        <end position="704"/>
    </location>
</feature>
<dbReference type="FunFam" id="1.20.1250.20:FF:000013">
    <property type="entry name" value="MFS general substrate transporter"/>
    <property type="match status" value="1"/>
</dbReference>
<dbReference type="PROSITE" id="PS50850">
    <property type="entry name" value="MFS"/>
    <property type="match status" value="1"/>
</dbReference>
<dbReference type="Pfam" id="PF10261">
    <property type="entry name" value="FIT"/>
    <property type="match status" value="1"/>
</dbReference>
<dbReference type="Proteomes" id="UP000663853">
    <property type="component" value="Unassembled WGS sequence"/>
</dbReference>
<feature type="transmembrane region" description="Helical" evidence="8">
    <location>
        <begin position="370"/>
        <end position="390"/>
    </location>
</feature>
<dbReference type="Pfam" id="PF07690">
    <property type="entry name" value="MFS_1"/>
    <property type="match status" value="1"/>
</dbReference>
<name>A0A8H3GKP9_9AGAM</name>
<accession>A0A8H3GKP9</accession>
<dbReference type="InterPro" id="IPR019388">
    <property type="entry name" value="FIT"/>
</dbReference>
<dbReference type="SUPFAM" id="SSF103473">
    <property type="entry name" value="MFS general substrate transporter"/>
    <property type="match status" value="1"/>
</dbReference>
<proteinExistence type="predicted"/>
<feature type="domain" description="Major facilitator superfamily (MFS) profile" evidence="9">
    <location>
        <begin position="45"/>
        <end position="455"/>
    </location>
</feature>
<comment type="subcellular location">
    <subcellularLocation>
        <location evidence="1">Endoplasmic reticulum membrane</location>
        <topology evidence="1">Multi-pass membrane protein</topology>
    </subcellularLocation>
</comment>
<feature type="transmembrane region" description="Helical" evidence="8">
    <location>
        <begin position="402"/>
        <end position="424"/>
    </location>
</feature>
<dbReference type="Gene3D" id="1.20.1250.20">
    <property type="entry name" value="MFS general substrate transporter like domains"/>
    <property type="match status" value="2"/>
</dbReference>
<dbReference type="GO" id="GO:0022857">
    <property type="term" value="F:transmembrane transporter activity"/>
    <property type="evidence" value="ECO:0007669"/>
    <property type="project" value="InterPro"/>
</dbReference>